<dbReference type="Pfam" id="PF10972">
    <property type="entry name" value="CsiV"/>
    <property type="match status" value="1"/>
</dbReference>
<gene>
    <name evidence="2" type="ORF">WNY77_01000</name>
</gene>
<dbReference type="InterPro" id="IPR021241">
    <property type="entry name" value="CsiV"/>
</dbReference>
<reference evidence="2 3" key="1">
    <citation type="submission" date="2024-03" db="EMBL/GenBank/DDBJ databases">
        <title>Community enrichment and isolation of bacterial strains for fucoidan degradation.</title>
        <authorList>
            <person name="Sichert A."/>
        </authorList>
    </citation>
    <scope>NUCLEOTIDE SEQUENCE [LARGE SCALE GENOMIC DNA]</scope>
    <source>
        <strain evidence="2 3">AS12</strain>
    </source>
</reference>
<proteinExistence type="predicted"/>
<feature type="chain" id="PRO_5045806443" evidence="1">
    <location>
        <begin position="42"/>
        <end position="473"/>
    </location>
</feature>
<organism evidence="2 3">
    <name type="scientific">Paraglaciecola mesophila</name>
    <dbReference type="NCBI Taxonomy" id="197222"/>
    <lineage>
        <taxon>Bacteria</taxon>
        <taxon>Pseudomonadati</taxon>
        <taxon>Pseudomonadota</taxon>
        <taxon>Gammaproteobacteria</taxon>
        <taxon>Alteromonadales</taxon>
        <taxon>Alteromonadaceae</taxon>
        <taxon>Paraglaciecola</taxon>
    </lineage>
</organism>
<dbReference type="RefSeq" id="WP_342880591.1">
    <property type="nucleotide sequence ID" value="NZ_JBBMQS010000001.1"/>
</dbReference>
<keyword evidence="1" id="KW-0732">Signal</keyword>
<accession>A0ABU9SR17</accession>
<name>A0ABU9SR17_9ALTE</name>
<evidence type="ECO:0000313" key="3">
    <source>
        <dbReference type="Proteomes" id="UP001461163"/>
    </source>
</evidence>
<comment type="caution">
    <text evidence="2">The sequence shown here is derived from an EMBL/GenBank/DDBJ whole genome shotgun (WGS) entry which is preliminary data.</text>
</comment>
<feature type="signal peptide" evidence="1">
    <location>
        <begin position="1"/>
        <end position="41"/>
    </location>
</feature>
<evidence type="ECO:0000256" key="1">
    <source>
        <dbReference type="SAM" id="SignalP"/>
    </source>
</evidence>
<sequence length="473" mass="53462">MPNMFSFVNTKNQPTAARKPKLGMTLLALSCTLGLHTTAYANDWWFDIEVIVFKRDIAAQSIAESFAHKAPEFASPTAFDLLSDYVSPDLTYMSAGLPSCDASVEVNKKEQRERQFTLANTVFTETDYSYLDVQDEPAADETTALINQLRGSAQSDPTNIVNTQVYSDGDNTKQSGAQVTPSASPTLSEPTWVKWQIPRSLPCAFEQDRVLLAGPYDKPIDVKQPKRIPIHIDGVEWPNRQSPYLLPKSAQQLAKLEEHIRWQKDLTPILHLTWRQPVVFGKDKAQPFRLIAGENYAQAYDQDGQRKVETPLNEVLDPRFMNAQQNEDSMEKGLSNQALFAQINAALASPEPAKVIDFSQGNTADADASIDAEDFIQVAEKPLWQVEGDFKVYLENLGRTPYLHIDSNLDYRAPITLRLPGETDVQPNNFLQSFHFDQLRRVISKQLHYFDHPLFGMVVQIRRYEPPKETDNN</sequence>
<protein>
    <submittedName>
        <fullName evidence="2">CsiV family protein</fullName>
    </submittedName>
</protein>
<dbReference type="EMBL" id="JBBMQS010000001">
    <property type="protein sequence ID" value="MEM5495963.1"/>
    <property type="molecule type" value="Genomic_DNA"/>
</dbReference>
<dbReference type="Proteomes" id="UP001461163">
    <property type="component" value="Unassembled WGS sequence"/>
</dbReference>
<keyword evidence="3" id="KW-1185">Reference proteome</keyword>
<evidence type="ECO:0000313" key="2">
    <source>
        <dbReference type="EMBL" id="MEM5495963.1"/>
    </source>
</evidence>